<keyword evidence="5" id="KW-1185">Reference proteome</keyword>
<dbReference type="AlphaFoldDB" id="A0AA95EVY7"/>
<evidence type="ECO:0000313" key="5">
    <source>
        <dbReference type="Proteomes" id="UP001178662"/>
    </source>
</evidence>
<dbReference type="EMBL" id="CP119317">
    <property type="protein sequence ID" value="WEK54134.1"/>
    <property type="molecule type" value="Genomic_DNA"/>
</dbReference>
<dbReference type="Gene3D" id="1.20.120.450">
    <property type="entry name" value="dinb family like domain"/>
    <property type="match status" value="1"/>
</dbReference>
<feature type="binding site" evidence="3">
    <location>
        <position position="115"/>
    </location>
    <ligand>
        <name>a divalent metal cation</name>
        <dbReference type="ChEBI" id="CHEBI:60240"/>
    </ligand>
</feature>
<dbReference type="Proteomes" id="UP001178662">
    <property type="component" value="Chromosome"/>
</dbReference>
<protein>
    <submittedName>
        <fullName evidence="4">DinB family protein</fullName>
    </submittedName>
</protein>
<dbReference type="InterPro" id="IPR034660">
    <property type="entry name" value="DinB/YfiT-like"/>
</dbReference>
<evidence type="ECO:0000256" key="2">
    <source>
        <dbReference type="ARBA" id="ARBA00022723"/>
    </source>
</evidence>
<keyword evidence="2 3" id="KW-0479">Metal-binding</keyword>
<dbReference type="Pfam" id="PF05163">
    <property type="entry name" value="DinB"/>
    <property type="match status" value="1"/>
</dbReference>
<evidence type="ECO:0000256" key="3">
    <source>
        <dbReference type="PIRSR" id="PIRSR607837-1"/>
    </source>
</evidence>
<dbReference type="GO" id="GO:0046872">
    <property type="term" value="F:metal ion binding"/>
    <property type="evidence" value="ECO:0007669"/>
    <property type="project" value="UniProtKB-KW"/>
</dbReference>
<evidence type="ECO:0000313" key="4">
    <source>
        <dbReference type="EMBL" id="WEK54134.1"/>
    </source>
</evidence>
<evidence type="ECO:0000256" key="1">
    <source>
        <dbReference type="ARBA" id="ARBA00008635"/>
    </source>
</evidence>
<organism evidence="4 5">
    <name type="scientific">Candidatus Cohnella colombiensis</name>
    <dbReference type="NCBI Taxonomy" id="3121368"/>
    <lineage>
        <taxon>Bacteria</taxon>
        <taxon>Bacillati</taxon>
        <taxon>Bacillota</taxon>
        <taxon>Bacilli</taxon>
        <taxon>Bacillales</taxon>
        <taxon>Paenibacillaceae</taxon>
        <taxon>Cohnella</taxon>
    </lineage>
</organism>
<feature type="binding site" evidence="3">
    <location>
        <position position="119"/>
    </location>
    <ligand>
        <name>a divalent metal cation</name>
        <dbReference type="ChEBI" id="CHEBI:60240"/>
    </ligand>
</feature>
<reference evidence="4" key="1">
    <citation type="submission" date="2023-03" db="EMBL/GenBank/DDBJ databases">
        <title>Andean soil-derived lignocellulolytic bacterial consortium as a source of novel taxa and putative plastic-active enzymes.</title>
        <authorList>
            <person name="Diaz-Garcia L."/>
            <person name="Chuvochina M."/>
            <person name="Feuerriegel G."/>
            <person name="Bunk B."/>
            <person name="Sproer C."/>
            <person name="Streit W.R."/>
            <person name="Rodriguez L.M."/>
            <person name="Overmann J."/>
            <person name="Jimenez D.J."/>
        </authorList>
    </citation>
    <scope>NUCLEOTIDE SEQUENCE</scope>
    <source>
        <strain evidence="4">MAG 2441</strain>
    </source>
</reference>
<sequence length="145" mass="16824">MDAKGYLYSAEMLDQLVTVINKDRWEEIIIPEIGSAGRLFAHMVRVRDVYRDSFSTGRIRLPGNSISRDADLEVELIRSRKELADAMTNSKVDRIYWSDDYSVSPDEICSIAIQHEAIHQGQWYVALKQAGIVIPEQWRSDWHLW</sequence>
<feature type="binding site" evidence="3">
    <location>
        <position position="42"/>
    </location>
    <ligand>
        <name>a divalent metal cation</name>
        <dbReference type="ChEBI" id="CHEBI:60240"/>
    </ligand>
</feature>
<dbReference type="SUPFAM" id="SSF109854">
    <property type="entry name" value="DinB/YfiT-like putative metalloenzymes"/>
    <property type="match status" value="1"/>
</dbReference>
<name>A0AA95EVY7_9BACL</name>
<comment type="similarity">
    <text evidence="1">Belongs to the DinB family.</text>
</comment>
<gene>
    <name evidence="4" type="ORF">P0Y55_16485</name>
</gene>
<dbReference type="InterPro" id="IPR007837">
    <property type="entry name" value="DinB"/>
</dbReference>
<proteinExistence type="inferred from homology"/>
<accession>A0AA95EVY7</accession>